<evidence type="ECO:0000313" key="2">
    <source>
        <dbReference type="Proteomes" id="UP000814128"/>
    </source>
</evidence>
<gene>
    <name evidence="1" type="ORF">K488DRAFT_90305</name>
</gene>
<dbReference type="Proteomes" id="UP000814128">
    <property type="component" value="Unassembled WGS sequence"/>
</dbReference>
<reference evidence="1" key="2">
    <citation type="journal article" date="2022" name="New Phytol.">
        <title>Evolutionary transition to the ectomycorrhizal habit in the genomes of a hyperdiverse lineage of mushroom-forming fungi.</title>
        <authorList>
            <person name="Looney B."/>
            <person name="Miyauchi S."/>
            <person name="Morin E."/>
            <person name="Drula E."/>
            <person name="Courty P.E."/>
            <person name="Kohler A."/>
            <person name="Kuo A."/>
            <person name="LaButti K."/>
            <person name="Pangilinan J."/>
            <person name="Lipzen A."/>
            <person name="Riley R."/>
            <person name="Andreopoulos W."/>
            <person name="He G."/>
            <person name="Johnson J."/>
            <person name="Nolan M."/>
            <person name="Tritt A."/>
            <person name="Barry K.W."/>
            <person name="Grigoriev I.V."/>
            <person name="Nagy L.G."/>
            <person name="Hibbett D."/>
            <person name="Henrissat B."/>
            <person name="Matheny P.B."/>
            <person name="Labbe J."/>
            <person name="Martin F.M."/>
        </authorList>
    </citation>
    <scope>NUCLEOTIDE SEQUENCE</scope>
    <source>
        <strain evidence="1">EC-137</strain>
    </source>
</reference>
<name>A0ACB8Q8A2_9AGAM</name>
<protein>
    <submittedName>
        <fullName evidence="1">Uncharacterized protein</fullName>
    </submittedName>
</protein>
<keyword evidence="2" id="KW-1185">Reference proteome</keyword>
<dbReference type="EMBL" id="MU273819">
    <property type="protein sequence ID" value="KAI0027917.1"/>
    <property type="molecule type" value="Genomic_DNA"/>
</dbReference>
<evidence type="ECO:0000313" key="1">
    <source>
        <dbReference type="EMBL" id="KAI0027917.1"/>
    </source>
</evidence>
<organism evidence="1 2">
    <name type="scientific">Vararia minispora EC-137</name>
    <dbReference type="NCBI Taxonomy" id="1314806"/>
    <lineage>
        <taxon>Eukaryota</taxon>
        <taxon>Fungi</taxon>
        <taxon>Dikarya</taxon>
        <taxon>Basidiomycota</taxon>
        <taxon>Agaricomycotina</taxon>
        <taxon>Agaricomycetes</taxon>
        <taxon>Russulales</taxon>
        <taxon>Lachnocladiaceae</taxon>
        <taxon>Vararia</taxon>
    </lineage>
</organism>
<sequence length="759" mass="85687">MSDLSSVEDAESDEDANEGEDLEGEQSDFEEKPVKRRRTTTNGTPKRTNAATPPTGSVNASASATKKGRSRLQGRLENMLAMPLDVLYEIFCLLQPADLLALSRTSKNFRTILMTRNSATVGAWKSARANMSVPGPEPPSNMSEPAWANLLYGGSHCWSCSSKNVQRIDFGLRRRMCMSCAKSNLVYKSTFKRKCPELDESLMDLLPYTHYGGWSHGHASNGRFYWMPSLYDMSRRVAELRKGRNGLTAVRNFREERLLIVDEIMQGVNEYEKWAEKVGHTRSEERSQGKEHRRNQIMARLIDSGYDKIDMGREFKMRSEFQSDKPLTETGWKRMQPNLEAYLNAVRNERLANEKKQLFDQRSRKAVLIYRDFLNLLFPQLWLYLPTTTSTLRDHCQSLPSLYALLTMTSEPTAKDWEKAATVLPSDVSTGLLARMRELTSLVPDPSIELPQQADLPLLSDDPERRRLLYSRLAVMDTARLVFRWSSRNTCVFGRDVFHSYEDVALRCGGAKLEFQPRASLAVECFAEYLGMNKNKVSVAELDASCAEKLVQCLSCKGSDSKKCFNWRGYANHYAFAEESTHVSPEFVIMSADDPNYKTVKTMSDTYLSVQYAKRFWACTHCADYHTRCDLLWGAPPGDKAFITHGVSISLALGTRQDVVAHAKLKHDVTDPADDVDIFFYPPVGTDRAAYSVKLPDAPDAPKAIAPAMSSAARFRCKHCPANVLRTFILDGVKSHIRAKHRTDAAPSDIVLERDFIAV</sequence>
<accession>A0ACB8Q8A2</accession>
<comment type="caution">
    <text evidence="1">The sequence shown here is derived from an EMBL/GenBank/DDBJ whole genome shotgun (WGS) entry which is preliminary data.</text>
</comment>
<reference evidence="1" key="1">
    <citation type="submission" date="2021-02" db="EMBL/GenBank/DDBJ databases">
        <authorList>
            <consortium name="DOE Joint Genome Institute"/>
            <person name="Ahrendt S."/>
            <person name="Looney B.P."/>
            <person name="Miyauchi S."/>
            <person name="Morin E."/>
            <person name="Drula E."/>
            <person name="Courty P.E."/>
            <person name="Chicoki N."/>
            <person name="Fauchery L."/>
            <person name="Kohler A."/>
            <person name="Kuo A."/>
            <person name="Labutti K."/>
            <person name="Pangilinan J."/>
            <person name="Lipzen A."/>
            <person name="Riley R."/>
            <person name="Andreopoulos W."/>
            <person name="He G."/>
            <person name="Johnson J."/>
            <person name="Barry K.W."/>
            <person name="Grigoriev I.V."/>
            <person name="Nagy L."/>
            <person name="Hibbett D."/>
            <person name="Henrissat B."/>
            <person name="Matheny P.B."/>
            <person name="Labbe J."/>
            <person name="Martin F."/>
        </authorList>
    </citation>
    <scope>NUCLEOTIDE SEQUENCE</scope>
    <source>
        <strain evidence="1">EC-137</strain>
    </source>
</reference>
<proteinExistence type="predicted"/>